<sequence length="213" mass="25098">GDESDKKKATEWEKTRSCIRVHIDNRIYGAINNIHGSISSEAFNVKFTPKRTNQEKDNDKVRKRTRIDVYFQRTPEHQKAIEQNLIYNYSIYDHEVIIENVDNEDAYTKNIQLSYENVAEVHSIIEKIQYIECFFFKYRVVKLLVQDTSEEIESKNQRNETRQYKQRIQIGCYQDGIYTINGNATIFEIGFLEVVGSTNCVDITKLNEDTENF</sequence>
<gene>
    <name evidence="1" type="ORF">SCALOS_LOCUS6409</name>
</gene>
<accession>A0ACA9ME31</accession>
<proteinExistence type="predicted"/>
<evidence type="ECO:0000313" key="2">
    <source>
        <dbReference type="Proteomes" id="UP000789860"/>
    </source>
</evidence>
<protein>
    <submittedName>
        <fullName evidence="1">9808_t:CDS:1</fullName>
    </submittedName>
</protein>
<keyword evidence="2" id="KW-1185">Reference proteome</keyword>
<reference evidence="1" key="1">
    <citation type="submission" date="2021-06" db="EMBL/GenBank/DDBJ databases">
        <authorList>
            <person name="Kallberg Y."/>
            <person name="Tangrot J."/>
            <person name="Rosling A."/>
        </authorList>
    </citation>
    <scope>NUCLEOTIDE SEQUENCE</scope>
    <source>
        <strain evidence="1">AU212A</strain>
    </source>
</reference>
<dbReference type="Proteomes" id="UP000789860">
    <property type="component" value="Unassembled WGS sequence"/>
</dbReference>
<feature type="non-terminal residue" evidence="1">
    <location>
        <position position="1"/>
    </location>
</feature>
<dbReference type="EMBL" id="CAJVPM010012172">
    <property type="protein sequence ID" value="CAG8586366.1"/>
    <property type="molecule type" value="Genomic_DNA"/>
</dbReference>
<evidence type="ECO:0000313" key="1">
    <source>
        <dbReference type="EMBL" id="CAG8586366.1"/>
    </source>
</evidence>
<organism evidence="1 2">
    <name type="scientific">Scutellospora calospora</name>
    <dbReference type="NCBI Taxonomy" id="85575"/>
    <lineage>
        <taxon>Eukaryota</taxon>
        <taxon>Fungi</taxon>
        <taxon>Fungi incertae sedis</taxon>
        <taxon>Mucoromycota</taxon>
        <taxon>Glomeromycotina</taxon>
        <taxon>Glomeromycetes</taxon>
        <taxon>Diversisporales</taxon>
        <taxon>Gigasporaceae</taxon>
        <taxon>Scutellospora</taxon>
    </lineage>
</organism>
<comment type="caution">
    <text evidence="1">The sequence shown here is derived from an EMBL/GenBank/DDBJ whole genome shotgun (WGS) entry which is preliminary data.</text>
</comment>
<name>A0ACA9ME31_9GLOM</name>